<evidence type="ECO:0000313" key="11">
    <source>
        <dbReference type="Proteomes" id="UP000199008"/>
    </source>
</evidence>
<comment type="function">
    <text evidence="8">SbcCD cleaves DNA hairpin structures. These structures can inhibit DNA replication and are intermediates in certain DNA recombination reactions. The complex acts as a 3'-&gt;5' double strand exonuclease that can open hairpins. It also has a 5' single-strand endonuclease activity.</text>
</comment>
<dbReference type="RefSeq" id="WP_092983832.1">
    <property type="nucleotide sequence ID" value="NZ_FNFY01000001.1"/>
</dbReference>
<dbReference type="InterPro" id="IPR041796">
    <property type="entry name" value="Mre11_N"/>
</dbReference>
<dbReference type="EMBL" id="FNFY01000001">
    <property type="protein sequence ID" value="SDK25865.1"/>
    <property type="molecule type" value="Genomic_DNA"/>
</dbReference>
<gene>
    <name evidence="8" type="primary">sbcD</name>
    <name evidence="10" type="ORF">SAMN05216216_101239</name>
</gene>
<reference evidence="11" key="1">
    <citation type="submission" date="2016-10" db="EMBL/GenBank/DDBJ databases">
        <authorList>
            <person name="Varghese N."/>
            <person name="Submissions S."/>
        </authorList>
    </citation>
    <scope>NUCLEOTIDE SEQUENCE [LARGE SCALE GENOMIC DNA]</scope>
    <source>
        <strain evidence="11">CGMCC 1.8895</strain>
    </source>
</reference>
<dbReference type="NCBIfam" id="TIGR00619">
    <property type="entry name" value="sbcd"/>
    <property type="match status" value="1"/>
</dbReference>
<dbReference type="OrthoDB" id="9773856at2"/>
<dbReference type="SUPFAM" id="SSF56300">
    <property type="entry name" value="Metallo-dependent phosphatases"/>
    <property type="match status" value="1"/>
</dbReference>
<proteinExistence type="inferred from homology"/>
<evidence type="ECO:0000256" key="6">
    <source>
        <dbReference type="ARBA" id="ARBA00022839"/>
    </source>
</evidence>
<name>A0A1G9AH84_9BACL</name>
<dbReference type="InterPro" id="IPR029052">
    <property type="entry name" value="Metallo-depent_PP-like"/>
</dbReference>
<keyword evidence="11" id="KW-1185">Reference proteome</keyword>
<dbReference type="Proteomes" id="UP000199008">
    <property type="component" value="Unassembled WGS sequence"/>
</dbReference>
<evidence type="ECO:0000256" key="5">
    <source>
        <dbReference type="ARBA" id="ARBA00022801"/>
    </source>
</evidence>
<dbReference type="Pfam" id="PF00149">
    <property type="entry name" value="Metallophos"/>
    <property type="match status" value="1"/>
</dbReference>
<keyword evidence="6 8" id="KW-0269">Exonuclease</keyword>
<keyword evidence="5 8" id="KW-0378">Hydrolase</keyword>
<dbReference type="InterPro" id="IPR004843">
    <property type="entry name" value="Calcineurin-like_PHP"/>
</dbReference>
<comment type="subunit">
    <text evidence="2 8">Heterodimer of SbcC and SbcD.</text>
</comment>
<dbReference type="GO" id="GO:0004519">
    <property type="term" value="F:endonuclease activity"/>
    <property type="evidence" value="ECO:0007669"/>
    <property type="project" value="UniProtKB-KW"/>
</dbReference>
<dbReference type="CDD" id="cd00840">
    <property type="entry name" value="MPP_Mre11_N"/>
    <property type="match status" value="1"/>
</dbReference>
<dbReference type="GO" id="GO:0008408">
    <property type="term" value="F:3'-5' exonuclease activity"/>
    <property type="evidence" value="ECO:0007669"/>
    <property type="project" value="InterPro"/>
</dbReference>
<keyword evidence="4 8" id="KW-0540">Nuclease</keyword>
<comment type="similarity">
    <text evidence="1 8">Belongs to the SbcD family.</text>
</comment>
<dbReference type="GO" id="GO:0006310">
    <property type="term" value="P:DNA recombination"/>
    <property type="evidence" value="ECO:0007669"/>
    <property type="project" value="UniProtKB-KW"/>
</dbReference>
<evidence type="ECO:0000256" key="2">
    <source>
        <dbReference type="ARBA" id="ARBA00011322"/>
    </source>
</evidence>
<evidence type="ECO:0000256" key="7">
    <source>
        <dbReference type="ARBA" id="ARBA00023172"/>
    </source>
</evidence>
<evidence type="ECO:0000256" key="8">
    <source>
        <dbReference type="RuleBase" id="RU363069"/>
    </source>
</evidence>
<keyword evidence="8" id="KW-0255">Endonuclease</keyword>
<dbReference type="PANTHER" id="PTHR30337">
    <property type="entry name" value="COMPONENT OF ATP-DEPENDENT DSDNA EXONUCLEASE"/>
    <property type="match status" value="1"/>
</dbReference>
<feature type="domain" description="Calcineurin-like phosphoesterase" evidence="9">
    <location>
        <begin position="1"/>
        <end position="212"/>
    </location>
</feature>
<evidence type="ECO:0000256" key="3">
    <source>
        <dbReference type="ARBA" id="ARBA00013365"/>
    </source>
</evidence>
<evidence type="ECO:0000256" key="4">
    <source>
        <dbReference type="ARBA" id="ARBA00022722"/>
    </source>
</evidence>
<dbReference type="PANTHER" id="PTHR30337:SF0">
    <property type="entry name" value="NUCLEASE SBCCD SUBUNIT D"/>
    <property type="match status" value="1"/>
</dbReference>
<sequence length="369" mass="42895">MKILHTADWHIGKKLNGRDLMDDQKFVLEQLMKQIKELKPDIIVVAGDLYDRSNPSKEALNMVNHYLYKMNKEMGLPVLMISGNHDSKALLDYGSEWFKASDLYIHTSLDDILEPVMINGHNFYLVPHIDVLEARHHFDNKELRTHHDVYRHIVEQIELDAEVKNVLIGHLFIQDGKQSESERALSIGLSEEVDSEIFDSFDYVLLGHLHHPFAISHDKIFYSGSPLKYSFNEVKQPKGFRWIDTEENTVKFIPLTPVHDIVEYEGSYDDIINEKIDFDDKEAYFKFILSDLRHVKEPMSKIKMIYPNTLELKVTAENHDFNMTTIDMKETGDYDIYASFMEEIGRKPPTAIETELFEQHFGGGNNETD</sequence>
<dbReference type="InterPro" id="IPR050535">
    <property type="entry name" value="DNA_Repair-Maintenance_Comp"/>
</dbReference>
<evidence type="ECO:0000256" key="1">
    <source>
        <dbReference type="ARBA" id="ARBA00010555"/>
    </source>
</evidence>
<evidence type="ECO:0000313" key="10">
    <source>
        <dbReference type="EMBL" id="SDK25865.1"/>
    </source>
</evidence>
<dbReference type="InterPro" id="IPR004593">
    <property type="entry name" value="SbcD"/>
</dbReference>
<dbReference type="STRING" id="576118.SAMN05216216_101239"/>
<organism evidence="10 11">
    <name type="scientific">Lacicoccus qingdaonensis</name>
    <dbReference type="NCBI Taxonomy" id="576118"/>
    <lineage>
        <taxon>Bacteria</taxon>
        <taxon>Bacillati</taxon>
        <taxon>Bacillota</taxon>
        <taxon>Bacilli</taxon>
        <taxon>Bacillales</taxon>
        <taxon>Salinicoccaceae</taxon>
        <taxon>Lacicoccus</taxon>
    </lineage>
</organism>
<dbReference type="AlphaFoldDB" id="A0A1G9AH84"/>
<evidence type="ECO:0000259" key="9">
    <source>
        <dbReference type="Pfam" id="PF00149"/>
    </source>
</evidence>
<accession>A0A1G9AH84</accession>
<dbReference type="Gene3D" id="3.60.21.10">
    <property type="match status" value="1"/>
</dbReference>
<keyword evidence="8" id="KW-0235">DNA replication</keyword>
<keyword evidence="7 8" id="KW-0233">DNA recombination</keyword>
<protein>
    <recommendedName>
        <fullName evidence="3 8">Nuclease SbcCD subunit D</fullName>
    </recommendedName>
</protein>
<dbReference type="GO" id="GO:0006260">
    <property type="term" value="P:DNA replication"/>
    <property type="evidence" value="ECO:0007669"/>
    <property type="project" value="UniProtKB-KW"/>
</dbReference>